<organism evidence="1 2">
    <name type="scientific">Acetobacter ascendens</name>
    <dbReference type="NCBI Taxonomy" id="481146"/>
    <lineage>
        <taxon>Bacteria</taxon>
        <taxon>Pseudomonadati</taxon>
        <taxon>Pseudomonadota</taxon>
        <taxon>Alphaproteobacteria</taxon>
        <taxon>Acetobacterales</taxon>
        <taxon>Acetobacteraceae</taxon>
        <taxon>Acetobacter</taxon>
    </lineage>
</organism>
<proteinExistence type="predicted"/>
<dbReference type="EMBL" id="CP021524">
    <property type="protein sequence ID" value="ARW09932.1"/>
    <property type="molecule type" value="Genomic_DNA"/>
</dbReference>
<dbReference type="AlphaFoldDB" id="A0A1Y0UVJ8"/>
<dbReference type="Proteomes" id="UP000195633">
    <property type="component" value="Chromosome"/>
</dbReference>
<accession>A0A1Y0UVJ8</accession>
<name>A0A1Y0UVJ8_9PROT</name>
<gene>
    <name evidence="1" type="ORF">S101447_00830</name>
</gene>
<dbReference type="InterPro" id="IPR036514">
    <property type="entry name" value="SGNH_hydro_sf"/>
</dbReference>
<dbReference type="GO" id="GO:0016788">
    <property type="term" value="F:hydrolase activity, acting on ester bonds"/>
    <property type="evidence" value="ECO:0007669"/>
    <property type="project" value="UniProtKB-ARBA"/>
</dbReference>
<evidence type="ECO:0000313" key="1">
    <source>
        <dbReference type="EMBL" id="ARW09932.1"/>
    </source>
</evidence>
<sequence length="876" mass="93972">MADADQYTPVPLRQLAPLVAALIVKESLSGLDISGANVGDISIVDYTKTVNDAVAQALDAADAAAKTSEGVSQSVGAAVNASDSAQAVVAGAADMFAQSNALASMIVNNPEKFTNLGGWDASQNKPALTSSVGTEGDFYTVSVAGNTSLDGVTEWDLLDGVWFHNGVWNKLERAGYPSVAQSFQGLSGIIADQIILNSRTDKALSIRDILGNILYCIDQLGNIQTAGKSLLLGSTMFDCDAPTTWLFRQRDAQNNIAWGVRADGSPAFPAGAARADLGPVSVTIDAYPDGIRVKDPKGFVLLDTSGYWVAGNVGFSDDEIQQRDRLQLAQSAATMAADGNLKNAGPVWGYSFSLATGQSEMMGYVAIPALSTIQPLDNITFGLDPRGAKFGNDTNAWLPQGGDPSPKPLVAVNVNQDTYEIMDIATPVIYKPATVDVTVPQAMYIQISTTDTSIDFTTNFIVGQDIQCSGFTGAAAANNQTGGLWYSNYIKITALTAQSITGYCDGVWYKWNAVAVSGATGVHITPLRITRDFGEQQSISALNYFRQLQLNYHQMQMADTTRQLALVSTCVSGMPLWNLSKGNDQNVYERNPQVTQIVVDQAKANGKTAGMFLIEFCQGGSETTTNYDTYGALLEAYFADIKADCMAITGQTAEPFIEIVPISGMNMPFIGYNDICRAQVDYAFRTPGAYVATVGYPAIDYGGHYSSNGERYVGAMRAKVRHRVINQRLNWKPLIMETAEIKGQDVLIGCHVPYPPMVAVETWRGQEQIMESDKGFGAYDSVTGATIPVTAAEIVGATQIKLTLGQQPANPIWITYGDANHNGTGNIYDSDPATSSDVYEWWEGSGAPYSENLPDLIGKNYPLPNPMINYGLLVQI</sequence>
<dbReference type="SUPFAM" id="SSF52266">
    <property type="entry name" value="SGNH hydrolase"/>
    <property type="match status" value="1"/>
</dbReference>
<reference evidence="1 2" key="1">
    <citation type="submission" date="2017-05" db="EMBL/GenBank/DDBJ databases">
        <title>Genome sequence of Acetobacter pasteurianus subsp. ascendens strain SRCM101447.</title>
        <authorList>
            <person name="Cho S.H."/>
        </authorList>
    </citation>
    <scope>NUCLEOTIDE SEQUENCE [LARGE SCALE GENOMIC DNA]</scope>
    <source>
        <strain evidence="1 2">SRCM101447</strain>
    </source>
</reference>
<evidence type="ECO:0008006" key="3">
    <source>
        <dbReference type="Google" id="ProtNLM"/>
    </source>
</evidence>
<dbReference type="RefSeq" id="WP_087635424.1">
    <property type="nucleotide sequence ID" value="NZ_CP021524.1"/>
</dbReference>
<protein>
    <recommendedName>
        <fullName evidence="3">Sialate O-acetylesterase domain-containing protein</fullName>
    </recommendedName>
</protein>
<dbReference type="Gene3D" id="3.40.50.1110">
    <property type="entry name" value="SGNH hydrolase"/>
    <property type="match status" value="1"/>
</dbReference>
<evidence type="ECO:0000313" key="2">
    <source>
        <dbReference type="Proteomes" id="UP000195633"/>
    </source>
</evidence>